<evidence type="ECO:0000313" key="1">
    <source>
        <dbReference type="EMBL" id="PHH49253.1"/>
    </source>
</evidence>
<gene>
    <name evidence="1" type="ORF">CFIMG_007857RA00001</name>
</gene>
<keyword evidence="2" id="KW-1185">Reference proteome</keyword>
<dbReference type="Proteomes" id="UP000222788">
    <property type="component" value="Unassembled WGS sequence"/>
</dbReference>
<reference evidence="1 2" key="2">
    <citation type="journal article" date="2013" name="IMA Fungus">
        <title>IMA Genome-F 1: Ceratocystis fimbriata: Draft nuclear genome sequence for the plant pathogen, Ceratocystis fimbriata.</title>
        <authorList>
            <person name="Wilken P.M."/>
            <person name="Steenkamp E.T."/>
            <person name="Wingfield M.J."/>
            <person name="de Beer Z.W."/>
            <person name="Wingfield B.D."/>
        </authorList>
    </citation>
    <scope>NUCLEOTIDE SEQUENCE [LARGE SCALE GENOMIC DNA]</scope>
    <source>
        <strain evidence="1 2">CBS 114723</strain>
    </source>
</reference>
<comment type="caution">
    <text evidence="1">The sequence shown here is derived from an EMBL/GenBank/DDBJ whole genome shotgun (WGS) entry which is preliminary data.</text>
</comment>
<protein>
    <submittedName>
        <fullName evidence="1">Uncharacterized protein</fullName>
    </submittedName>
</protein>
<reference evidence="1 2" key="1">
    <citation type="journal article" date="2013" name="Fungal Biol.">
        <title>Analysis of microsatellite markers in the genome of the plant pathogen Ceratocystis fimbriata.</title>
        <authorList>
            <person name="Simpson M.C."/>
            <person name="Wilken P.M."/>
            <person name="Coetzee M.P."/>
            <person name="Wingfield M.J."/>
            <person name="Wingfield B.D."/>
        </authorList>
    </citation>
    <scope>NUCLEOTIDE SEQUENCE [LARGE SCALE GENOMIC DNA]</scope>
    <source>
        <strain evidence="1 2">CBS 114723</strain>
    </source>
</reference>
<name>A0A2C5WTZ7_9PEZI</name>
<accession>A0A2C5WTZ7</accession>
<proteinExistence type="predicted"/>
<dbReference type="EMBL" id="APWK03000231">
    <property type="protein sequence ID" value="PHH49253.1"/>
    <property type="molecule type" value="Genomic_DNA"/>
</dbReference>
<dbReference type="AlphaFoldDB" id="A0A2C5WTZ7"/>
<evidence type="ECO:0000313" key="2">
    <source>
        <dbReference type="Proteomes" id="UP000222788"/>
    </source>
</evidence>
<sequence>MGVRASNRASTPDLDLKSQKEYLLHSPSMKDRRINSMTYYSIISDNVVVDVTAHNSSYNLRA</sequence>
<organism evidence="1 2">
    <name type="scientific">Ceratocystis fimbriata CBS 114723</name>
    <dbReference type="NCBI Taxonomy" id="1035309"/>
    <lineage>
        <taxon>Eukaryota</taxon>
        <taxon>Fungi</taxon>
        <taxon>Dikarya</taxon>
        <taxon>Ascomycota</taxon>
        <taxon>Pezizomycotina</taxon>
        <taxon>Sordariomycetes</taxon>
        <taxon>Hypocreomycetidae</taxon>
        <taxon>Microascales</taxon>
        <taxon>Ceratocystidaceae</taxon>
        <taxon>Ceratocystis</taxon>
    </lineage>
</organism>